<dbReference type="GO" id="GO:0005886">
    <property type="term" value="C:plasma membrane"/>
    <property type="evidence" value="ECO:0007669"/>
    <property type="project" value="TreeGrafter"/>
</dbReference>
<evidence type="ECO:0000313" key="8">
    <source>
        <dbReference type="Proteomes" id="UP001243623"/>
    </source>
</evidence>
<dbReference type="InterPro" id="IPR003660">
    <property type="entry name" value="HAMP_dom"/>
</dbReference>
<dbReference type="GO" id="GO:0006935">
    <property type="term" value="P:chemotaxis"/>
    <property type="evidence" value="ECO:0007669"/>
    <property type="project" value="UniProtKB-KW"/>
</dbReference>
<comment type="similarity">
    <text evidence="2">Belongs to the methyl-accepting chemotaxis (MCP) protein family.</text>
</comment>
<gene>
    <name evidence="7" type="ORF">P3F81_08310</name>
</gene>
<dbReference type="PROSITE" id="PS50111">
    <property type="entry name" value="CHEMOTAXIS_TRANSDUC_2"/>
    <property type="match status" value="1"/>
</dbReference>
<feature type="transmembrane region" description="Helical" evidence="4">
    <location>
        <begin position="192"/>
        <end position="213"/>
    </location>
</feature>
<dbReference type="SMART" id="SM00283">
    <property type="entry name" value="MA"/>
    <property type="match status" value="1"/>
</dbReference>
<dbReference type="PRINTS" id="PR00260">
    <property type="entry name" value="CHEMTRNSDUCR"/>
</dbReference>
<evidence type="ECO:0000259" key="6">
    <source>
        <dbReference type="PROSITE" id="PS50885"/>
    </source>
</evidence>
<evidence type="ECO:0000313" key="7">
    <source>
        <dbReference type="EMBL" id="WIW69918.1"/>
    </source>
</evidence>
<dbReference type="InterPro" id="IPR024478">
    <property type="entry name" value="HlyB_4HB_MCP"/>
</dbReference>
<dbReference type="KEGG" id="sgbi:P3F81_08310"/>
<keyword evidence="4" id="KW-0812">Transmembrane</keyword>
<keyword evidence="4" id="KW-1133">Transmembrane helix</keyword>
<feature type="domain" description="HAMP" evidence="6">
    <location>
        <begin position="214"/>
        <end position="266"/>
    </location>
</feature>
<dbReference type="GO" id="GO:0004888">
    <property type="term" value="F:transmembrane signaling receptor activity"/>
    <property type="evidence" value="ECO:0007669"/>
    <property type="project" value="InterPro"/>
</dbReference>
<dbReference type="Pfam" id="PF00015">
    <property type="entry name" value="MCPsignal"/>
    <property type="match status" value="1"/>
</dbReference>
<dbReference type="PROSITE" id="PS51257">
    <property type="entry name" value="PROKAR_LIPOPROTEIN"/>
    <property type="match status" value="1"/>
</dbReference>
<protein>
    <submittedName>
        <fullName evidence="7">Methyl-accepting chemotaxis protein</fullName>
    </submittedName>
</protein>
<dbReference type="GO" id="GO:0007165">
    <property type="term" value="P:signal transduction"/>
    <property type="evidence" value="ECO:0007669"/>
    <property type="project" value="UniProtKB-KW"/>
</dbReference>
<keyword evidence="3" id="KW-0807">Transducer</keyword>
<dbReference type="Pfam" id="PF12729">
    <property type="entry name" value="4HB_MCP_1"/>
    <property type="match status" value="1"/>
</dbReference>
<dbReference type="RefSeq" id="WP_309320296.1">
    <property type="nucleotide sequence ID" value="NZ_CP120678.1"/>
</dbReference>
<dbReference type="CDD" id="cd06225">
    <property type="entry name" value="HAMP"/>
    <property type="match status" value="1"/>
</dbReference>
<keyword evidence="4" id="KW-0472">Membrane</keyword>
<reference evidence="7" key="1">
    <citation type="submission" date="2023-03" db="EMBL/GenBank/DDBJ databases">
        <title>Selenobaculum gbiensis gen. nov. sp. nov., a new bacterium isolated from the gut microbiota of IBD patient.</title>
        <authorList>
            <person name="Yeo S."/>
            <person name="Park H."/>
            <person name="Huh C.S."/>
        </authorList>
    </citation>
    <scope>NUCLEOTIDE SEQUENCE</scope>
    <source>
        <strain evidence="7">ICN-92133</strain>
    </source>
</reference>
<keyword evidence="1" id="KW-0145">Chemotaxis</keyword>
<dbReference type="PANTHER" id="PTHR43531">
    <property type="entry name" value="PROTEIN ICFG"/>
    <property type="match status" value="1"/>
</dbReference>
<dbReference type="Proteomes" id="UP001243623">
    <property type="component" value="Chromosome"/>
</dbReference>
<dbReference type="SMART" id="SM00304">
    <property type="entry name" value="HAMP"/>
    <property type="match status" value="1"/>
</dbReference>
<dbReference type="InterPro" id="IPR004090">
    <property type="entry name" value="Chemotax_Me-accpt_rcpt"/>
</dbReference>
<dbReference type="PANTHER" id="PTHR43531:SF11">
    <property type="entry name" value="METHYL-ACCEPTING CHEMOTAXIS PROTEIN 3"/>
    <property type="match status" value="1"/>
</dbReference>
<feature type="domain" description="Methyl-accepting transducer" evidence="5">
    <location>
        <begin position="271"/>
        <end position="500"/>
    </location>
</feature>
<evidence type="ECO:0000256" key="1">
    <source>
        <dbReference type="ARBA" id="ARBA00022500"/>
    </source>
</evidence>
<dbReference type="Gene3D" id="6.10.340.10">
    <property type="match status" value="1"/>
</dbReference>
<dbReference type="SUPFAM" id="SSF58104">
    <property type="entry name" value="Methyl-accepting chemotaxis protein (MCP) signaling domain"/>
    <property type="match status" value="1"/>
</dbReference>
<accession>A0A9Y2ERK6</accession>
<dbReference type="AlphaFoldDB" id="A0A9Y2ERK6"/>
<name>A0A9Y2ERK6_9FIRM</name>
<proteinExistence type="inferred from homology"/>
<dbReference type="EMBL" id="CP120678">
    <property type="protein sequence ID" value="WIW69918.1"/>
    <property type="molecule type" value="Genomic_DNA"/>
</dbReference>
<dbReference type="CDD" id="cd11386">
    <property type="entry name" value="MCP_signal"/>
    <property type="match status" value="1"/>
</dbReference>
<evidence type="ECO:0000256" key="3">
    <source>
        <dbReference type="PROSITE-ProRule" id="PRU00284"/>
    </source>
</evidence>
<feature type="transmembrane region" description="Helical" evidence="4">
    <location>
        <begin position="12"/>
        <end position="33"/>
    </location>
</feature>
<dbReference type="Pfam" id="PF00672">
    <property type="entry name" value="HAMP"/>
    <property type="match status" value="1"/>
</dbReference>
<dbReference type="InterPro" id="IPR051310">
    <property type="entry name" value="MCP_chemotaxis"/>
</dbReference>
<dbReference type="PROSITE" id="PS50885">
    <property type="entry name" value="HAMP"/>
    <property type="match status" value="1"/>
</dbReference>
<dbReference type="Gene3D" id="1.10.287.950">
    <property type="entry name" value="Methyl-accepting chemotaxis protein"/>
    <property type="match status" value="1"/>
</dbReference>
<evidence type="ECO:0000259" key="5">
    <source>
        <dbReference type="PROSITE" id="PS50111"/>
    </source>
</evidence>
<organism evidence="7 8">
    <name type="scientific">Selenobaculum gibii</name>
    <dbReference type="NCBI Taxonomy" id="3054208"/>
    <lineage>
        <taxon>Bacteria</taxon>
        <taxon>Bacillati</taxon>
        <taxon>Bacillota</taxon>
        <taxon>Negativicutes</taxon>
        <taxon>Selenomonadales</taxon>
        <taxon>Selenomonadaceae</taxon>
        <taxon>Selenobaculum</taxon>
    </lineage>
</organism>
<evidence type="ECO:0000256" key="4">
    <source>
        <dbReference type="SAM" id="Phobius"/>
    </source>
</evidence>
<dbReference type="InterPro" id="IPR004089">
    <property type="entry name" value="MCPsignal_dom"/>
</dbReference>
<dbReference type="FunFam" id="1.10.287.950:FF:000001">
    <property type="entry name" value="Methyl-accepting chemotaxis sensory transducer"/>
    <property type="match status" value="1"/>
</dbReference>
<sequence length="564" mass="61386">MGFLKNMKIGSKIMCALIGVTIIMACVCISGIYQMDKLDDEYSEIYNNYGLATGEIANMATIFNQSRSVFRDVFLYDDAKSINESIHNLQEVDKNLEHAYQIVLSKAQSEEAKKELGEFKNNLEKYNYFRDQAIQMALQNKDKEAWSFMVNSGAVEASNKINTGLASLYNLAKENGMKQNTAASERAHQTMYMMWIVMLVVTIVAIVAGILLARTIAKRLNILVDASEKIANGDLSTQLKIKNLDEIGSLAKAFEKMRNHMNIALANIDVASEQVAAGAKNVSDASISLSQGATEQASSVEELSSSLEEISSQTKLNAEHADEANKLTINAQKNAKIGNEHMKAMLTSMTEINGSSANISKIIKVIDEIAFQTNILALNAAVEAARAGQHGKGFAVVAEEVRNLAARSAKAAEETTEMIEGSIVKVNEGTKIANKTAEALDVIVEAVTGVASLIDNIAHASNEQSIALEQINQGVLQVSQVVQANSATAEESAAASEELSAQASLLKDTIGEFKFTKNSVKQNFYEDKVEFDDRKKSSSEIKLNGKKKSDINQIALTDDEFGKY</sequence>
<keyword evidence="8" id="KW-1185">Reference proteome</keyword>
<evidence type="ECO:0000256" key="2">
    <source>
        <dbReference type="ARBA" id="ARBA00029447"/>
    </source>
</evidence>